<dbReference type="Gene3D" id="1.25.40.380">
    <property type="entry name" value="Protein of unknown function DUF1810"/>
    <property type="match status" value="1"/>
</dbReference>
<evidence type="ECO:0000313" key="1">
    <source>
        <dbReference type="EMBL" id="BBX16390.1"/>
    </source>
</evidence>
<dbReference type="InterPro" id="IPR014937">
    <property type="entry name" value="DUF1810"/>
</dbReference>
<dbReference type="Proteomes" id="UP000467006">
    <property type="component" value="Chromosome"/>
</dbReference>
<dbReference type="SUPFAM" id="SSF140736">
    <property type="entry name" value="Rv1873-like"/>
    <property type="match status" value="1"/>
</dbReference>
<organism evidence="1 2">
    <name type="scientific">Mycolicibacterium duvalii</name>
    <dbReference type="NCBI Taxonomy" id="39688"/>
    <lineage>
        <taxon>Bacteria</taxon>
        <taxon>Bacillati</taxon>
        <taxon>Actinomycetota</taxon>
        <taxon>Actinomycetes</taxon>
        <taxon>Mycobacteriales</taxon>
        <taxon>Mycobacteriaceae</taxon>
        <taxon>Mycolicibacterium</taxon>
    </lineage>
</organism>
<proteinExistence type="predicted"/>
<dbReference type="KEGG" id="mdu:MDUV_12500"/>
<dbReference type="EMBL" id="AP022563">
    <property type="protein sequence ID" value="BBX16390.1"/>
    <property type="molecule type" value="Genomic_DNA"/>
</dbReference>
<reference evidence="1 2" key="1">
    <citation type="journal article" date="2019" name="Emerg. Microbes Infect.">
        <title>Comprehensive subspecies identification of 175 nontuberculous mycobacteria species based on 7547 genomic profiles.</title>
        <authorList>
            <person name="Matsumoto Y."/>
            <person name="Kinjo T."/>
            <person name="Motooka D."/>
            <person name="Nabeya D."/>
            <person name="Jung N."/>
            <person name="Uechi K."/>
            <person name="Horii T."/>
            <person name="Iida T."/>
            <person name="Fujita J."/>
            <person name="Nakamura S."/>
        </authorList>
    </citation>
    <scope>NUCLEOTIDE SEQUENCE [LARGE SCALE GENOMIC DNA]</scope>
    <source>
        <strain evidence="1 2">JCM 6396</strain>
    </source>
</reference>
<name>A0A7I7JX25_9MYCO</name>
<keyword evidence="2" id="KW-1185">Reference proteome</keyword>
<protein>
    <submittedName>
        <fullName evidence="1">Calpastatin</fullName>
    </submittedName>
</protein>
<evidence type="ECO:0000313" key="2">
    <source>
        <dbReference type="Proteomes" id="UP000467006"/>
    </source>
</evidence>
<dbReference type="RefSeq" id="WP_098005341.1">
    <property type="nucleotide sequence ID" value="NZ_AP022563.1"/>
</dbReference>
<dbReference type="AlphaFoldDB" id="A0A7I7JX25"/>
<sequence length="143" mass="15986">MTDDPFDLARFVDAQDRVYETVLAELRAGRKRTHWIWFVFPQLRGLGHSPTAHRFGITSPAEARAYLGHPVLHGRLDECARALLTHTDRTAREILGHPDDLKVRSSMTLFARVGGPAVCRAVLDAFYDGQEDAATVEMLTADN</sequence>
<dbReference type="InterPro" id="IPR036287">
    <property type="entry name" value="Rv1873-like_sf"/>
</dbReference>
<dbReference type="PIRSF" id="PIRSF008546">
    <property type="entry name" value="UCP008546"/>
    <property type="match status" value="1"/>
</dbReference>
<accession>A0A7I7JX25</accession>
<dbReference type="Pfam" id="PF08837">
    <property type="entry name" value="DUF1810"/>
    <property type="match status" value="1"/>
</dbReference>
<gene>
    <name evidence="1" type="ORF">MDUV_12500</name>
</gene>
<dbReference type="OrthoDB" id="9801870at2"/>